<feature type="domain" description="Fibronectin type III-like" evidence="23">
    <location>
        <begin position="882"/>
        <end position="959"/>
    </location>
</feature>
<keyword evidence="6" id="KW-1003">Cell membrane</keyword>
<keyword evidence="25" id="KW-1185">Reference proteome</keyword>
<dbReference type="GO" id="GO:0008422">
    <property type="term" value="F:beta-glucosidase activity"/>
    <property type="evidence" value="ECO:0007669"/>
    <property type="project" value="UniProtKB-EC"/>
</dbReference>
<evidence type="ECO:0000256" key="8">
    <source>
        <dbReference type="ARBA" id="ARBA00022801"/>
    </source>
</evidence>
<evidence type="ECO:0000256" key="3">
    <source>
        <dbReference type="ARBA" id="ARBA00004987"/>
    </source>
</evidence>
<comment type="subcellular location">
    <subcellularLocation>
        <location evidence="2">Cell membrane</location>
        <topology evidence="2">Single-pass type II membrane protein</topology>
    </subcellularLocation>
</comment>
<dbReference type="AlphaFoldDB" id="M2N6X9"/>
<dbReference type="InterPro" id="IPR013783">
    <property type="entry name" value="Ig-like_fold"/>
</dbReference>
<keyword evidence="15" id="KW-0624">Polysaccharide degradation</keyword>
<evidence type="ECO:0000256" key="7">
    <source>
        <dbReference type="ARBA" id="ARBA00022692"/>
    </source>
</evidence>
<name>M2N6X9_BAUPA</name>
<evidence type="ECO:0000256" key="16">
    <source>
        <dbReference type="ARBA" id="ARBA00024983"/>
    </source>
</evidence>
<evidence type="ECO:0000256" key="19">
    <source>
        <dbReference type="ARBA" id="ARBA00041599"/>
    </source>
</evidence>
<keyword evidence="9" id="KW-0735">Signal-anchor</keyword>
<feature type="transmembrane region" description="Helical" evidence="22">
    <location>
        <begin position="71"/>
        <end position="95"/>
    </location>
</feature>
<dbReference type="Gene3D" id="2.60.40.10">
    <property type="entry name" value="Immunoglobulins"/>
    <property type="match status" value="1"/>
</dbReference>
<evidence type="ECO:0000256" key="15">
    <source>
        <dbReference type="ARBA" id="ARBA00023326"/>
    </source>
</evidence>
<dbReference type="OMA" id="VVMESWI"/>
<evidence type="ECO:0000256" key="17">
    <source>
        <dbReference type="ARBA" id="ARBA00039576"/>
    </source>
</evidence>
<dbReference type="HOGENOM" id="CLU_004542_2_0_1"/>
<dbReference type="Pfam" id="PF14310">
    <property type="entry name" value="Fn3-like"/>
    <property type="match status" value="1"/>
</dbReference>
<comment type="catalytic activity">
    <reaction evidence="1">
        <text>Hydrolysis of terminal, non-reducing beta-D-glucosyl residues with release of beta-D-glucose.</text>
        <dbReference type="EC" id="3.2.1.21"/>
    </reaction>
</comment>
<evidence type="ECO:0000256" key="18">
    <source>
        <dbReference type="ARBA" id="ARBA00041269"/>
    </source>
</evidence>
<reference evidence="24 25" key="1">
    <citation type="journal article" date="2012" name="PLoS Pathog.">
        <title>Diverse lifestyles and strategies of plant pathogenesis encoded in the genomes of eighteen Dothideomycetes fungi.</title>
        <authorList>
            <person name="Ohm R.A."/>
            <person name="Feau N."/>
            <person name="Henrissat B."/>
            <person name="Schoch C.L."/>
            <person name="Horwitz B.A."/>
            <person name="Barry K.W."/>
            <person name="Condon B.J."/>
            <person name="Copeland A.C."/>
            <person name="Dhillon B."/>
            <person name="Glaser F."/>
            <person name="Hesse C.N."/>
            <person name="Kosti I."/>
            <person name="LaButti K."/>
            <person name="Lindquist E.A."/>
            <person name="Lucas S."/>
            <person name="Salamov A.A."/>
            <person name="Bradshaw R.E."/>
            <person name="Ciuffetti L."/>
            <person name="Hamelin R.C."/>
            <person name="Kema G.H.J."/>
            <person name="Lawrence C."/>
            <person name="Scott J.A."/>
            <person name="Spatafora J.W."/>
            <person name="Turgeon B.G."/>
            <person name="de Wit P.J.G.M."/>
            <person name="Zhong S."/>
            <person name="Goodwin S.B."/>
            <person name="Grigoriev I.V."/>
        </authorList>
    </citation>
    <scope>NUCLEOTIDE SEQUENCE [LARGE SCALE GENOMIC DNA]</scope>
    <source>
        <strain evidence="24 25">UAMH 10762</strain>
    </source>
</reference>
<keyword evidence="8 24" id="KW-0378">Hydrolase</keyword>
<evidence type="ECO:0000313" key="25">
    <source>
        <dbReference type="Proteomes" id="UP000011761"/>
    </source>
</evidence>
<dbReference type="STRING" id="717646.M2N6X9"/>
<evidence type="ECO:0000259" key="23">
    <source>
        <dbReference type="SMART" id="SM01217"/>
    </source>
</evidence>
<evidence type="ECO:0000256" key="14">
    <source>
        <dbReference type="ARBA" id="ARBA00023295"/>
    </source>
</evidence>
<dbReference type="Pfam" id="PF01915">
    <property type="entry name" value="Glyco_hydro_3_C"/>
    <property type="match status" value="1"/>
</dbReference>
<dbReference type="InterPro" id="IPR026891">
    <property type="entry name" value="Fn3-like"/>
</dbReference>
<dbReference type="GO" id="GO:0009251">
    <property type="term" value="P:glucan catabolic process"/>
    <property type="evidence" value="ECO:0007669"/>
    <property type="project" value="TreeGrafter"/>
</dbReference>
<gene>
    <name evidence="24" type="ORF">BAUCODRAFT_73784</name>
</gene>
<dbReference type="InterPro" id="IPR036962">
    <property type="entry name" value="Glyco_hydro_3_N_sf"/>
</dbReference>
<evidence type="ECO:0000256" key="9">
    <source>
        <dbReference type="ARBA" id="ARBA00022968"/>
    </source>
</evidence>
<dbReference type="Pfam" id="PF00933">
    <property type="entry name" value="Glyco_hydro_3"/>
    <property type="match status" value="1"/>
</dbReference>
<dbReference type="GO" id="GO:0005886">
    <property type="term" value="C:plasma membrane"/>
    <property type="evidence" value="ECO:0007669"/>
    <property type="project" value="UniProtKB-SubCell"/>
</dbReference>
<evidence type="ECO:0000313" key="24">
    <source>
        <dbReference type="EMBL" id="EMC94844.1"/>
    </source>
</evidence>
<dbReference type="PANTHER" id="PTHR42715">
    <property type="entry name" value="BETA-GLUCOSIDASE"/>
    <property type="match status" value="1"/>
</dbReference>
<protein>
    <recommendedName>
        <fullName evidence="17">Probable beta-glucosidase E</fullName>
        <ecNumber evidence="5">3.2.1.21</ecNumber>
    </recommendedName>
    <alternativeName>
        <fullName evidence="18">Beta-D-glucoside glucohydrolase E</fullName>
    </alternativeName>
    <alternativeName>
        <fullName evidence="19">Cellobiase E</fullName>
    </alternativeName>
    <alternativeName>
        <fullName evidence="20">Gentiobiase E</fullName>
    </alternativeName>
</protein>
<keyword evidence="7 22" id="KW-0812">Transmembrane</keyword>
<feature type="region of interest" description="Disordered" evidence="21">
    <location>
        <begin position="429"/>
        <end position="460"/>
    </location>
</feature>
<dbReference type="Proteomes" id="UP000011761">
    <property type="component" value="Unassembled WGS sequence"/>
</dbReference>
<evidence type="ECO:0000256" key="11">
    <source>
        <dbReference type="ARBA" id="ARBA00023136"/>
    </source>
</evidence>
<dbReference type="KEGG" id="bcom:BAUCODRAFT_73784"/>
<evidence type="ECO:0000256" key="21">
    <source>
        <dbReference type="SAM" id="MobiDB-lite"/>
    </source>
</evidence>
<comment type="pathway">
    <text evidence="3">Glycan metabolism; cellulose degradation.</text>
</comment>
<dbReference type="Gene3D" id="3.20.20.300">
    <property type="entry name" value="Glycoside hydrolase, family 3, N-terminal domain"/>
    <property type="match status" value="1"/>
</dbReference>
<feature type="region of interest" description="Disordered" evidence="21">
    <location>
        <begin position="784"/>
        <end position="803"/>
    </location>
</feature>
<dbReference type="FunFam" id="3.40.50.1700:FF:000003">
    <property type="entry name" value="Probable beta-glucosidase"/>
    <property type="match status" value="1"/>
</dbReference>
<dbReference type="EC" id="3.2.1.21" evidence="5"/>
<organism evidence="24 25">
    <name type="scientific">Baudoinia panamericana (strain UAMH 10762)</name>
    <name type="common">Angels' share fungus</name>
    <name type="synonym">Baudoinia compniacensis (strain UAMH 10762)</name>
    <dbReference type="NCBI Taxonomy" id="717646"/>
    <lineage>
        <taxon>Eukaryota</taxon>
        <taxon>Fungi</taxon>
        <taxon>Dikarya</taxon>
        <taxon>Ascomycota</taxon>
        <taxon>Pezizomycotina</taxon>
        <taxon>Dothideomycetes</taxon>
        <taxon>Dothideomycetidae</taxon>
        <taxon>Mycosphaerellales</taxon>
        <taxon>Teratosphaeriaceae</taxon>
        <taxon>Baudoinia</taxon>
    </lineage>
</organism>
<evidence type="ECO:0000256" key="4">
    <source>
        <dbReference type="ARBA" id="ARBA00005336"/>
    </source>
</evidence>
<dbReference type="FunFam" id="3.20.20.300:FF:000002">
    <property type="entry name" value="Probable beta-glucosidase"/>
    <property type="match status" value="1"/>
</dbReference>
<feature type="compositionally biased region" description="Acidic residues" evidence="21">
    <location>
        <begin position="12"/>
        <end position="21"/>
    </location>
</feature>
<dbReference type="InterPro" id="IPR002772">
    <property type="entry name" value="Glyco_hydro_3_C"/>
</dbReference>
<accession>M2N6X9</accession>
<dbReference type="RefSeq" id="XP_007678201.1">
    <property type="nucleotide sequence ID" value="XM_007680011.1"/>
</dbReference>
<feature type="compositionally biased region" description="Basic and acidic residues" evidence="21">
    <location>
        <begin position="1"/>
        <end position="11"/>
    </location>
</feature>
<evidence type="ECO:0000256" key="2">
    <source>
        <dbReference type="ARBA" id="ARBA00004401"/>
    </source>
</evidence>
<dbReference type="GeneID" id="19116841"/>
<evidence type="ECO:0000256" key="6">
    <source>
        <dbReference type="ARBA" id="ARBA00022475"/>
    </source>
</evidence>
<dbReference type="eggNOG" id="ENOG502QR4D">
    <property type="taxonomic scope" value="Eukaryota"/>
</dbReference>
<proteinExistence type="inferred from homology"/>
<keyword evidence="14" id="KW-0326">Glycosidase</keyword>
<dbReference type="Gene3D" id="3.40.50.1700">
    <property type="entry name" value="Glycoside hydrolase family 3 C-terminal domain"/>
    <property type="match status" value="1"/>
</dbReference>
<feature type="region of interest" description="Disordered" evidence="21">
    <location>
        <begin position="1"/>
        <end position="59"/>
    </location>
</feature>
<dbReference type="SUPFAM" id="SSF51445">
    <property type="entry name" value="(Trans)glycosidases"/>
    <property type="match status" value="1"/>
</dbReference>
<dbReference type="EMBL" id="KB445558">
    <property type="protein sequence ID" value="EMC94844.1"/>
    <property type="molecule type" value="Genomic_DNA"/>
</dbReference>
<dbReference type="InterPro" id="IPR036881">
    <property type="entry name" value="Glyco_hydro_3_C_sf"/>
</dbReference>
<keyword evidence="12" id="KW-0325">Glycoprotein</keyword>
<dbReference type="SUPFAM" id="SSF52279">
    <property type="entry name" value="Beta-D-glucan exohydrolase, C-terminal domain"/>
    <property type="match status" value="1"/>
</dbReference>
<dbReference type="PRINTS" id="PR00133">
    <property type="entry name" value="GLHYDRLASE3"/>
</dbReference>
<comment type="similarity">
    <text evidence="4">Belongs to the glycosyl hydrolase 3 family.</text>
</comment>
<dbReference type="SMART" id="SM01217">
    <property type="entry name" value="Fn3_like"/>
    <property type="match status" value="1"/>
</dbReference>
<evidence type="ECO:0000256" key="12">
    <source>
        <dbReference type="ARBA" id="ARBA00023180"/>
    </source>
</evidence>
<keyword evidence="10 22" id="KW-1133">Transmembrane helix</keyword>
<dbReference type="InterPro" id="IPR050288">
    <property type="entry name" value="Cellulose_deg_GH3"/>
</dbReference>
<sequence>MEEVAHQRSEEEASDTSDAGELEPLNRPEAEQPNAGADALNGVSKPSEKGAQPTKQRTKSAWRRWLTPSRFCCFLSALFLVTVLLLLSAGGLWAYKAGTPLYGESDSWYPSPQGGTVEAWRQSYERAAALVSQMTLVEKVNITTGTGWSMGMCVGNTGPVDRLDFPSLCLQDGPLGLRFMDNATAFPAGITVGATWNKDLMYERGRAHGFEARLKGINVILGPAMGPFGRLPAGGRNWEGFGADPVLQGIAAARTIQGIQAEGVIATAKHYVANEQEHFRQSWEWGTPNAISSNIDDRTMHEIYAWPFAESVRAGVASVMCSYNQINNSYACQNSKLLNGVLKDELGFQGFVQSDWLAQRSGVAAALAGLDMTMPGDGLFWQDGQSLWGSELTKAVLNSSVPMDRLNDMVMRIVAAWYQLGQDDVEQWPKPSEGGGPNFSSWTKERIGKLHPGSPDSKETGVVNQYVPVRRTAEGGDHDDLARKIAREGIVLVKNEDKVLPLSRNASGHPSLTRDEKLRVGIFGEDAFNNPRGINACPDRGCNEGTLSQGWGSGAVELPYLISPAEALRGRFDSQFVDLTYWPTNVVQHVDGTASAQELCLVFVNSDAGEGFISWKDVKGDRNDLYPQKGGDELVQAVAAGCGGKNESGYPVGDTIVVVHTVGPTILERWIDMPGVKAVLIAHLPGQESGNALADVLFGDHNPSGRLPYTIARKEEHYGPSSKILRVANGLAPQQNFTEGIYIDYRYFDKHNITPRYEFGYGLSYSSFKLGGLFVHPVGSWTQEPKRREASPVSPPQLDRHIPDPEQALWPEGMQRLRKYVYPYISTAAEVKQGRYPYPEGYSHIQEPSPAGGGEGGNPSLYETLVSIQARVNNMGPVAGDAVVQLYVLYDPDTVGYGNKALDLPVRVLRDWTKIYLEAGKTEGVRFGLTRKDISYWDVERQNWVVPRGRITVCLGFSSRDLPPTACSTLPHVVAEPNP</sequence>
<keyword evidence="11 22" id="KW-0472">Membrane</keyword>
<dbReference type="OrthoDB" id="416222at2759"/>
<dbReference type="PANTHER" id="PTHR42715:SF20">
    <property type="entry name" value="BETA-GLUCOSIDASE E-RELATED"/>
    <property type="match status" value="1"/>
</dbReference>
<evidence type="ECO:0000256" key="22">
    <source>
        <dbReference type="SAM" id="Phobius"/>
    </source>
</evidence>
<comment type="function">
    <text evidence="16">Beta-glucosidases are one of a number of cellulolytic enzymes involved in the degradation of cellulosic biomass. Catalyzes the last step releasing glucose from the inhibitory cellobiose.</text>
</comment>
<evidence type="ECO:0000256" key="20">
    <source>
        <dbReference type="ARBA" id="ARBA00041811"/>
    </source>
</evidence>
<dbReference type="InterPro" id="IPR017853">
    <property type="entry name" value="GH"/>
</dbReference>
<evidence type="ECO:0000256" key="5">
    <source>
        <dbReference type="ARBA" id="ARBA00012744"/>
    </source>
</evidence>
<dbReference type="InterPro" id="IPR001764">
    <property type="entry name" value="Glyco_hydro_3_N"/>
</dbReference>
<keyword evidence="13" id="KW-0119">Carbohydrate metabolism</keyword>
<evidence type="ECO:0000256" key="1">
    <source>
        <dbReference type="ARBA" id="ARBA00000448"/>
    </source>
</evidence>
<evidence type="ECO:0000256" key="13">
    <source>
        <dbReference type="ARBA" id="ARBA00023277"/>
    </source>
</evidence>
<evidence type="ECO:0000256" key="10">
    <source>
        <dbReference type="ARBA" id="ARBA00022989"/>
    </source>
</evidence>